<name>A0A7X3LKS9_9BACL</name>
<evidence type="ECO:0000259" key="1">
    <source>
        <dbReference type="Pfam" id="PF00395"/>
    </source>
</evidence>
<accession>A0A7X3LKS9</accession>
<sequence>MSSVADNVQAGIVSGRSGNELASKDYITRAEVAKIIQGLLQKSDLV</sequence>
<reference evidence="2 3" key="1">
    <citation type="submission" date="2019-12" db="EMBL/GenBank/DDBJ databases">
        <title>Paenibacillus sp. nov., an endophytic bacterium isolated from the stem of Dendrobium.</title>
        <authorList>
            <person name="Zhao R."/>
        </authorList>
    </citation>
    <scope>NUCLEOTIDE SEQUENCE [LARGE SCALE GENOMIC DNA]</scope>
    <source>
        <strain evidence="2 3">HJL G12</strain>
    </source>
</reference>
<organism evidence="2 3">
    <name type="scientific">Paenibacillus dendrobii</name>
    <dbReference type="NCBI Taxonomy" id="2691084"/>
    <lineage>
        <taxon>Bacteria</taxon>
        <taxon>Bacillati</taxon>
        <taxon>Bacillota</taxon>
        <taxon>Bacilli</taxon>
        <taxon>Bacillales</taxon>
        <taxon>Paenibacillaceae</taxon>
        <taxon>Paenibacillus</taxon>
    </lineage>
</organism>
<proteinExistence type="predicted"/>
<comment type="caution">
    <text evidence="2">The sequence shown here is derived from an EMBL/GenBank/DDBJ whole genome shotgun (WGS) entry which is preliminary data.</text>
</comment>
<feature type="domain" description="SLH" evidence="1">
    <location>
        <begin position="8"/>
        <end position="33"/>
    </location>
</feature>
<dbReference type="AlphaFoldDB" id="A0A7X3LKS9"/>
<evidence type="ECO:0000313" key="2">
    <source>
        <dbReference type="EMBL" id="MWV47540.1"/>
    </source>
</evidence>
<dbReference type="Pfam" id="PF00395">
    <property type="entry name" value="SLH"/>
    <property type="match status" value="1"/>
</dbReference>
<dbReference type="Proteomes" id="UP000460318">
    <property type="component" value="Unassembled WGS sequence"/>
</dbReference>
<keyword evidence="3" id="KW-1185">Reference proteome</keyword>
<gene>
    <name evidence="2" type="ORF">GRF59_28590</name>
</gene>
<protein>
    <recommendedName>
        <fullName evidence="1">SLH domain-containing protein</fullName>
    </recommendedName>
</protein>
<dbReference type="InterPro" id="IPR001119">
    <property type="entry name" value="SLH_dom"/>
</dbReference>
<evidence type="ECO:0000313" key="3">
    <source>
        <dbReference type="Proteomes" id="UP000460318"/>
    </source>
</evidence>
<dbReference type="EMBL" id="WUBI01000009">
    <property type="protein sequence ID" value="MWV47540.1"/>
    <property type="molecule type" value="Genomic_DNA"/>
</dbReference>